<feature type="region of interest" description="Disordered" evidence="1">
    <location>
        <begin position="1"/>
        <end position="64"/>
    </location>
</feature>
<reference evidence="2" key="1">
    <citation type="journal article" date="2014" name="Front. Microbiol.">
        <title>High frequency of phylogenetically diverse reductive dehalogenase-homologous genes in deep subseafloor sedimentary metagenomes.</title>
        <authorList>
            <person name="Kawai M."/>
            <person name="Futagami T."/>
            <person name="Toyoda A."/>
            <person name="Takaki Y."/>
            <person name="Nishi S."/>
            <person name="Hori S."/>
            <person name="Arai W."/>
            <person name="Tsubouchi T."/>
            <person name="Morono Y."/>
            <person name="Uchiyama I."/>
            <person name="Ito T."/>
            <person name="Fujiyama A."/>
            <person name="Inagaki F."/>
            <person name="Takami H."/>
        </authorList>
    </citation>
    <scope>NUCLEOTIDE SEQUENCE</scope>
    <source>
        <strain evidence="2">Expedition CK06-06</strain>
    </source>
</reference>
<dbReference type="EMBL" id="BARU01041286">
    <property type="protein sequence ID" value="GAH86809.1"/>
    <property type="molecule type" value="Genomic_DNA"/>
</dbReference>
<gene>
    <name evidence="2" type="ORF">S03H2_63685</name>
</gene>
<feature type="compositionally biased region" description="Basic and acidic residues" evidence="1">
    <location>
        <begin position="168"/>
        <end position="177"/>
    </location>
</feature>
<evidence type="ECO:0000313" key="2">
    <source>
        <dbReference type="EMBL" id="GAH86809.1"/>
    </source>
</evidence>
<organism evidence="2">
    <name type="scientific">marine sediment metagenome</name>
    <dbReference type="NCBI Taxonomy" id="412755"/>
    <lineage>
        <taxon>unclassified sequences</taxon>
        <taxon>metagenomes</taxon>
        <taxon>ecological metagenomes</taxon>
    </lineage>
</organism>
<evidence type="ECO:0000256" key="1">
    <source>
        <dbReference type="SAM" id="MobiDB-lite"/>
    </source>
</evidence>
<name>X1K986_9ZZZZ</name>
<feature type="region of interest" description="Disordered" evidence="1">
    <location>
        <begin position="90"/>
        <end position="117"/>
    </location>
</feature>
<feature type="non-terminal residue" evidence="2">
    <location>
        <position position="1"/>
    </location>
</feature>
<dbReference type="AlphaFoldDB" id="X1K986"/>
<proteinExistence type="predicted"/>
<feature type="compositionally biased region" description="Low complexity" evidence="1">
    <location>
        <begin position="42"/>
        <end position="51"/>
    </location>
</feature>
<comment type="caution">
    <text evidence="2">The sequence shown here is derived from an EMBL/GenBank/DDBJ whole genome shotgun (WGS) entry which is preliminary data.</text>
</comment>
<accession>X1K986</accession>
<protein>
    <submittedName>
        <fullName evidence="2">Uncharacterized protein</fullName>
    </submittedName>
</protein>
<feature type="region of interest" description="Disordered" evidence="1">
    <location>
        <begin position="163"/>
        <end position="185"/>
    </location>
</feature>
<sequence>LETDAAALPDERQDDKDGEPAPDEEEYARTDRQLGRPWFGLENEATDAAAEPAEELARAPVVTDDEDMAEELEAPGGEWPAAVDTHFAYRREGGGEDQPSRSLADVPAEGDSDGAGVATTGVEFDAVKNADKLAKTRQPAPPQAVQLQRLVIVLQQVPAEQLPARANPRRENAEMWRRASRTTGE</sequence>
<feature type="compositionally biased region" description="Basic and acidic residues" evidence="1">
    <location>
        <begin position="9"/>
        <end position="19"/>
    </location>
</feature>